<dbReference type="EMBL" id="JACVVK020000249">
    <property type="protein sequence ID" value="KAK7482205.1"/>
    <property type="molecule type" value="Genomic_DNA"/>
</dbReference>
<keyword evidence="3" id="KW-0479">Metal-binding</keyword>
<evidence type="ECO:0000256" key="6">
    <source>
        <dbReference type="ARBA" id="ARBA00038357"/>
    </source>
</evidence>
<proteinExistence type="inferred from homology"/>
<dbReference type="InterPro" id="IPR036400">
    <property type="entry name" value="Cyt_B5-like_heme/steroid_sf"/>
</dbReference>
<evidence type="ECO:0000256" key="5">
    <source>
        <dbReference type="ARBA" id="ARBA00023004"/>
    </source>
</evidence>
<evidence type="ECO:0000256" key="3">
    <source>
        <dbReference type="ARBA" id="ARBA00022723"/>
    </source>
</evidence>
<feature type="non-terminal residue" evidence="9">
    <location>
        <position position="491"/>
    </location>
</feature>
<feature type="domain" description="Cytochrome b5 heme-binding" evidence="8">
    <location>
        <begin position="307"/>
        <end position="404"/>
    </location>
</feature>
<feature type="domain" description="Cytochrome b5 heme-binding" evidence="8">
    <location>
        <begin position="49"/>
        <end position="146"/>
    </location>
</feature>
<evidence type="ECO:0000256" key="7">
    <source>
        <dbReference type="SAM" id="SignalP"/>
    </source>
</evidence>
<keyword evidence="7" id="KW-0732">Signal</keyword>
<evidence type="ECO:0000256" key="1">
    <source>
        <dbReference type="ARBA" id="ARBA00004240"/>
    </source>
</evidence>
<dbReference type="PANTHER" id="PTHR10281:SF72">
    <property type="entry name" value="NEUDESIN"/>
    <property type="match status" value="1"/>
</dbReference>
<dbReference type="Pfam" id="PF00173">
    <property type="entry name" value="Cyt-b5"/>
    <property type="match status" value="3"/>
</dbReference>
<dbReference type="InterPro" id="IPR050577">
    <property type="entry name" value="MAPR/NEUFC/NENF-like"/>
</dbReference>
<dbReference type="GO" id="GO:0005783">
    <property type="term" value="C:endoplasmic reticulum"/>
    <property type="evidence" value="ECO:0007669"/>
    <property type="project" value="UniProtKB-SubCell"/>
</dbReference>
<dbReference type="Proteomes" id="UP001519460">
    <property type="component" value="Unassembled WGS sequence"/>
</dbReference>
<reference evidence="9 10" key="1">
    <citation type="journal article" date="2023" name="Sci. Data">
        <title>Genome assembly of the Korean intertidal mud-creeper Batillaria attramentaria.</title>
        <authorList>
            <person name="Patra A.K."/>
            <person name="Ho P.T."/>
            <person name="Jun S."/>
            <person name="Lee S.J."/>
            <person name="Kim Y."/>
            <person name="Won Y.J."/>
        </authorList>
    </citation>
    <scope>NUCLEOTIDE SEQUENCE [LARGE SCALE GENOMIC DNA]</scope>
    <source>
        <strain evidence="9">Wonlab-2016</strain>
    </source>
</reference>
<comment type="subcellular location">
    <subcellularLocation>
        <location evidence="1">Endoplasmic reticulum</location>
    </subcellularLocation>
</comment>
<evidence type="ECO:0000256" key="2">
    <source>
        <dbReference type="ARBA" id="ARBA00022617"/>
    </source>
</evidence>
<comment type="similarity">
    <text evidence="6">Belongs to the cytochrome b5 family. MAPR subfamily.</text>
</comment>
<dbReference type="Gene3D" id="3.10.120.10">
    <property type="entry name" value="Cytochrome b5-like heme/steroid binding domain"/>
    <property type="match status" value="3"/>
</dbReference>
<dbReference type="SMART" id="SM01117">
    <property type="entry name" value="Cyt-b5"/>
    <property type="match status" value="3"/>
</dbReference>
<sequence>MAAQWEQSLRLLLKVFTCICLSVVAVKAEYKLKDLELNFSPEDDMPKIFTSEDMAEFDGSDPGKPIYMAVKGVVFDVTTGKDFYGKDAAYNVLVGKDSTRGVAKMSLEPEDLTHDITGLSPDTLQSLDQVFEGTYMAKYPVVGYMDYSCLCVLVVNAEYKLKDLVLNFKPEDGVPRIFTAEDIAEFDGSDPDKPIYMAVKGVVFDVSKGSNFYAKDGPYNVLVGKDSTRATAKMSLEPEDLTHDITGLSPDTLKFLDDVFEGTYMAKYPVVGYMDYLHLCVLVVNAEYKLKDLVLNFKPEDGVPRIFTAEDIAEFDGSDPDKPIYMAVKGVVFDVSKGSNFYAKDGPYNVLVGKDSTRATAKMSLEPEDLTHDISDLPPDILRELDEEFEDTYMARYPVVGCMDYVVKQYPDKFKKASVALFCVRGDVRPSCMTTVFDRFSRLGFLYFPSPLYRIVLAIVEDLEHFHNYCRQEQHVESRVFLLQFGSSGDM</sequence>
<name>A0ABD0K5L0_9CAEN</name>
<keyword evidence="2" id="KW-0349">Heme</keyword>
<dbReference type="PANTHER" id="PTHR10281">
    <property type="entry name" value="MEMBRANE-ASSOCIATED PROGESTERONE RECEPTOR COMPONENT-RELATED"/>
    <property type="match status" value="1"/>
</dbReference>
<evidence type="ECO:0000259" key="8">
    <source>
        <dbReference type="SMART" id="SM01117"/>
    </source>
</evidence>
<dbReference type="InterPro" id="IPR001199">
    <property type="entry name" value="Cyt_B5-like_heme/steroid-bd"/>
</dbReference>
<evidence type="ECO:0000256" key="4">
    <source>
        <dbReference type="ARBA" id="ARBA00022824"/>
    </source>
</evidence>
<feature type="chain" id="PRO_5044819819" description="Cytochrome b5 heme-binding domain-containing protein" evidence="7">
    <location>
        <begin position="29"/>
        <end position="491"/>
    </location>
</feature>
<gene>
    <name evidence="9" type="ORF">BaRGS_00026554</name>
</gene>
<comment type="caution">
    <text evidence="9">The sequence shown here is derived from an EMBL/GenBank/DDBJ whole genome shotgun (WGS) entry which is preliminary data.</text>
</comment>
<dbReference type="AlphaFoldDB" id="A0ABD0K5L0"/>
<keyword evidence="5" id="KW-0408">Iron</keyword>
<feature type="domain" description="Cytochrome b5 heme-binding" evidence="8">
    <location>
        <begin position="178"/>
        <end position="275"/>
    </location>
</feature>
<organism evidence="9 10">
    <name type="scientific">Batillaria attramentaria</name>
    <dbReference type="NCBI Taxonomy" id="370345"/>
    <lineage>
        <taxon>Eukaryota</taxon>
        <taxon>Metazoa</taxon>
        <taxon>Spiralia</taxon>
        <taxon>Lophotrochozoa</taxon>
        <taxon>Mollusca</taxon>
        <taxon>Gastropoda</taxon>
        <taxon>Caenogastropoda</taxon>
        <taxon>Sorbeoconcha</taxon>
        <taxon>Cerithioidea</taxon>
        <taxon>Batillariidae</taxon>
        <taxon>Batillaria</taxon>
    </lineage>
</organism>
<feature type="signal peptide" evidence="7">
    <location>
        <begin position="1"/>
        <end position="28"/>
    </location>
</feature>
<dbReference type="GO" id="GO:0046872">
    <property type="term" value="F:metal ion binding"/>
    <property type="evidence" value="ECO:0007669"/>
    <property type="project" value="UniProtKB-KW"/>
</dbReference>
<protein>
    <recommendedName>
        <fullName evidence="8">Cytochrome b5 heme-binding domain-containing protein</fullName>
    </recommendedName>
</protein>
<evidence type="ECO:0000313" key="9">
    <source>
        <dbReference type="EMBL" id="KAK7482205.1"/>
    </source>
</evidence>
<accession>A0ABD0K5L0</accession>
<dbReference type="SUPFAM" id="SSF55856">
    <property type="entry name" value="Cytochrome b5-like heme/steroid binding domain"/>
    <property type="match status" value="3"/>
</dbReference>
<keyword evidence="4" id="KW-0256">Endoplasmic reticulum</keyword>
<evidence type="ECO:0000313" key="10">
    <source>
        <dbReference type="Proteomes" id="UP001519460"/>
    </source>
</evidence>
<keyword evidence="10" id="KW-1185">Reference proteome</keyword>